<organism evidence="1 2">
    <name type="scientific">Floridaenema aerugineum BLCC-F46</name>
    <dbReference type="NCBI Taxonomy" id="3153654"/>
    <lineage>
        <taxon>Bacteria</taxon>
        <taxon>Bacillati</taxon>
        <taxon>Cyanobacteriota</taxon>
        <taxon>Cyanophyceae</taxon>
        <taxon>Oscillatoriophycideae</taxon>
        <taxon>Aerosakkonematales</taxon>
        <taxon>Aerosakkonemataceae</taxon>
        <taxon>Floridanema</taxon>
        <taxon>Floridanema aerugineum</taxon>
    </lineage>
</organism>
<dbReference type="EMBL" id="JBHFNQ010000201">
    <property type="protein sequence ID" value="MFB2880340.1"/>
    <property type="molecule type" value="Genomic_DNA"/>
</dbReference>
<dbReference type="Proteomes" id="UP001576774">
    <property type="component" value="Unassembled WGS sequence"/>
</dbReference>
<reference evidence="1 2" key="1">
    <citation type="submission" date="2024-09" db="EMBL/GenBank/DDBJ databases">
        <title>Floridaenema gen nov. (Aerosakkonemataceae, Aerosakkonematales ord. nov., Cyanobacteria) from benthic tropical and subtropical fresh waters, with the description of four new species.</title>
        <authorList>
            <person name="Moretto J.A."/>
            <person name="Berthold D.E."/>
            <person name="Lefler F.W."/>
            <person name="Huang I.-S."/>
            <person name="Laughinghouse H. IV."/>
        </authorList>
    </citation>
    <scope>NUCLEOTIDE SEQUENCE [LARGE SCALE GENOMIC DNA]</scope>
    <source>
        <strain evidence="1 2">BLCC-F46</strain>
    </source>
</reference>
<keyword evidence="2" id="KW-1185">Reference proteome</keyword>
<evidence type="ECO:0000313" key="1">
    <source>
        <dbReference type="EMBL" id="MFB2880340.1"/>
    </source>
</evidence>
<accession>A0ABV4XC16</accession>
<sequence length="143" mass="17021">MFGQHSQNSKRYLKSQSLITAGKINPVKWLISKEEAQKALQEFGVPIKEVKKIRCLRHQVCISYWNINGKICCSFFSYRIFERWLNAVENLIDSCKSLGDWEDLGDRIQYELIRFFYPQTMANQIWHSLRTHWYKLQSTLKIA</sequence>
<evidence type="ECO:0000313" key="2">
    <source>
        <dbReference type="Proteomes" id="UP001576774"/>
    </source>
</evidence>
<gene>
    <name evidence="1" type="ORF">ACE1CC_26130</name>
</gene>
<proteinExistence type="predicted"/>
<comment type="caution">
    <text evidence="1">The sequence shown here is derived from an EMBL/GenBank/DDBJ whole genome shotgun (WGS) entry which is preliminary data.</text>
</comment>
<name>A0ABV4XC16_9CYAN</name>
<dbReference type="RefSeq" id="WP_413273356.1">
    <property type="nucleotide sequence ID" value="NZ_JBHFNQ010000201.1"/>
</dbReference>
<protein>
    <submittedName>
        <fullName evidence="1">Uncharacterized protein</fullName>
    </submittedName>
</protein>